<evidence type="ECO:0000313" key="3">
    <source>
        <dbReference type="Proteomes" id="UP000184499"/>
    </source>
</evidence>
<dbReference type="EMBL" id="KV878681">
    <property type="protein sequence ID" value="OJJ75049.1"/>
    <property type="molecule type" value="Genomic_DNA"/>
</dbReference>
<dbReference type="RefSeq" id="XP_067482297.1">
    <property type="nucleotide sequence ID" value="XM_067624325.1"/>
</dbReference>
<name>A0A1L9UU26_ASPBC</name>
<dbReference type="GeneID" id="93576813"/>
<evidence type="ECO:0000256" key="1">
    <source>
        <dbReference type="SAM" id="SignalP"/>
    </source>
</evidence>
<keyword evidence="3" id="KW-1185">Reference proteome</keyword>
<protein>
    <recommendedName>
        <fullName evidence="4">Secreted protein</fullName>
    </recommendedName>
</protein>
<accession>A0A1L9UU26</accession>
<dbReference type="VEuPathDB" id="FungiDB:ASPBRDRAFT_40299"/>
<dbReference type="OMA" id="RFRCRNA"/>
<dbReference type="Proteomes" id="UP000184499">
    <property type="component" value="Unassembled WGS sequence"/>
</dbReference>
<sequence>MRGVVGVALPCLPISLLRLCLTYWELNPLGDSVTYRTKHPSRFRCRNARLVCFSLGRQILELYSVDGWNGDPGLVFIAGLQ</sequence>
<keyword evidence="1" id="KW-0732">Signal</keyword>
<dbReference type="AlphaFoldDB" id="A0A1L9UU26"/>
<organism evidence="2 3">
    <name type="scientific">Aspergillus brasiliensis (strain CBS 101740 / IMI 381727 / IBT 21946)</name>
    <dbReference type="NCBI Taxonomy" id="767769"/>
    <lineage>
        <taxon>Eukaryota</taxon>
        <taxon>Fungi</taxon>
        <taxon>Dikarya</taxon>
        <taxon>Ascomycota</taxon>
        <taxon>Pezizomycotina</taxon>
        <taxon>Eurotiomycetes</taxon>
        <taxon>Eurotiomycetidae</taxon>
        <taxon>Eurotiales</taxon>
        <taxon>Aspergillaceae</taxon>
        <taxon>Aspergillus</taxon>
        <taxon>Aspergillus subgen. Circumdati</taxon>
    </lineage>
</organism>
<evidence type="ECO:0000313" key="2">
    <source>
        <dbReference type="EMBL" id="OJJ75049.1"/>
    </source>
</evidence>
<dbReference type="OrthoDB" id="10443360at2759"/>
<evidence type="ECO:0008006" key="4">
    <source>
        <dbReference type="Google" id="ProtNLM"/>
    </source>
</evidence>
<proteinExistence type="predicted"/>
<feature type="chain" id="PRO_5012544290" description="Secreted protein" evidence="1">
    <location>
        <begin position="23"/>
        <end position="81"/>
    </location>
</feature>
<feature type="signal peptide" evidence="1">
    <location>
        <begin position="1"/>
        <end position="22"/>
    </location>
</feature>
<gene>
    <name evidence="2" type="ORF">ASPBRDRAFT_40299</name>
</gene>
<reference evidence="3" key="1">
    <citation type="journal article" date="2017" name="Genome Biol.">
        <title>Comparative genomics reveals high biological diversity and specific adaptations in the industrially and medically important fungal genus Aspergillus.</title>
        <authorList>
            <person name="de Vries R.P."/>
            <person name="Riley R."/>
            <person name="Wiebenga A."/>
            <person name="Aguilar-Osorio G."/>
            <person name="Amillis S."/>
            <person name="Uchima C.A."/>
            <person name="Anderluh G."/>
            <person name="Asadollahi M."/>
            <person name="Askin M."/>
            <person name="Barry K."/>
            <person name="Battaglia E."/>
            <person name="Bayram O."/>
            <person name="Benocci T."/>
            <person name="Braus-Stromeyer S.A."/>
            <person name="Caldana C."/>
            <person name="Canovas D."/>
            <person name="Cerqueira G.C."/>
            <person name="Chen F."/>
            <person name="Chen W."/>
            <person name="Choi C."/>
            <person name="Clum A."/>
            <person name="Dos Santos R.A."/>
            <person name="Damasio A.R."/>
            <person name="Diallinas G."/>
            <person name="Emri T."/>
            <person name="Fekete E."/>
            <person name="Flipphi M."/>
            <person name="Freyberg S."/>
            <person name="Gallo A."/>
            <person name="Gournas C."/>
            <person name="Habgood R."/>
            <person name="Hainaut M."/>
            <person name="Harispe M.L."/>
            <person name="Henrissat B."/>
            <person name="Hilden K.S."/>
            <person name="Hope R."/>
            <person name="Hossain A."/>
            <person name="Karabika E."/>
            <person name="Karaffa L."/>
            <person name="Karanyi Z."/>
            <person name="Krasevec N."/>
            <person name="Kuo A."/>
            <person name="Kusch H."/>
            <person name="LaButti K."/>
            <person name="Lagendijk E.L."/>
            <person name="Lapidus A."/>
            <person name="Levasseur A."/>
            <person name="Lindquist E."/>
            <person name="Lipzen A."/>
            <person name="Logrieco A.F."/>
            <person name="MacCabe A."/>
            <person name="Maekelae M.R."/>
            <person name="Malavazi I."/>
            <person name="Melin P."/>
            <person name="Meyer V."/>
            <person name="Mielnichuk N."/>
            <person name="Miskei M."/>
            <person name="Molnar A.P."/>
            <person name="Mule G."/>
            <person name="Ngan C.Y."/>
            <person name="Orejas M."/>
            <person name="Orosz E."/>
            <person name="Ouedraogo J.P."/>
            <person name="Overkamp K.M."/>
            <person name="Park H.-S."/>
            <person name="Perrone G."/>
            <person name="Piumi F."/>
            <person name="Punt P.J."/>
            <person name="Ram A.F."/>
            <person name="Ramon A."/>
            <person name="Rauscher S."/>
            <person name="Record E."/>
            <person name="Riano-Pachon D.M."/>
            <person name="Robert V."/>
            <person name="Roehrig J."/>
            <person name="Ruller R."/>
            <person name="Salamov A."/>
            <person name="Salih N.S."/>
            <person name="Samson R.A."/>
            <person name="Sandor E."/>
            <person name="Sanguinetti M."/>
            <person name="Schuetze T."/>
            <person name="Sepcic K."/>
            <person name="Shelest E."/>
            <person name="Sherlock G."/>
            <person name="Sophianopoulou V."/>
            <person name="Squina F.M."/>
            <person name="Sun H."/>
            <person name="Susca A."/>
            <person name="Todd R.B."/>
            <person name="Tsang A."/>
            <person name="Unkles S.E."/>
            <person name="van de Wiele N."/>
            <person name="van Rossen-Uffink D."/>
            <person name="Oliveira J.V."/>
            <person name="Vesth T.C."/>
            <person name="Visser J."/>
            <person name="Yu J.-H."/>
            <person name="Zhou M."/>
            <person name="Andersen M.R."/>
            <person name="Archer D.B."/>
            <person name="Baker S.E."/>
            <person name="Benoit I."/>
            <person name="Brakhage A.A."/>
            <person name="Braus G.H."/>
            <person name="Fischer R."/>
            <person name="Frisvad J.C."/>
            <person name="Goldman G.H."/>
            <person name="Houbraken J."/>
            <person name="Oakley B."/>
            <person name="Pocsi I."/>
            <person name="Scazzocchio C."/>
            <person name="Seiboth B."/>
            <person name="vanKuyk P.A."/>
            <person name="Wortman J."/>
            <person name="Dyer P.S."/>
            <person name="Grigoriev I.V."/>
        </authorList>
    </citation>
    <scope>NUCLEOTIDE SEQUENCE [LARGE SCALE GENOMIC DNA]</scope>
    <source>
        <strain evidence="3">CBS 101740 / IMI 381727 / IBT 21946</strain>
    </source>
</reference>